<dbReference type="InterPro" id="IPR011701">
    <property type="entry name" value="MFS"/>
</dbReference>
<feature type="transmembrane region" description="Helical" evidence="6">
    <location>
        <begin position="21"/>
        <end position="40"/>
    </location>
</feature>
<evidence type="ECO:0000256" key="2">
    <source>
        <dbReference type="ARBA" id="ARBA00022475"/>
    </source>
</evidence>
<evidence type="ECO:0000313" key="8">
    <source>
        <dbReference type="EMBL" id="SFJ89355.1"/>
    </source>
</evidence>
<feature type="transmembrane region" description="Helical" evidence="6">
    <location>
        <begin position="375"/>
        <end position="394"/>
    </location>
</feature>
<feature type="transmembrane region" description="Helical" evidence="6">
    <location>
        <begin position="111"/>
        <end position="132"/>
    </location>
</feature>
<feature type="transmembrane region" description="Helical" evidence="6">
    <location>
        <begin position="283"/>
        <end position="300"/>
    </location>
</feature>
<accession>A0A1I3V290</accession>
<proteinExistence type="predicted"/>
<gene>
    <name evidence="8" type="ORF">SAMN04487893_1233</name>
</gene>
<protein>
    <submittedName>
        <fullName evidence="8">MFS transporter, DHA1 family, arabinose polymer transporter</fullName>
    </submittedName>
</protein>
<feature type="transmembrane region" description="Helical" evidence="6">
    <location>
        <begin position="253"/>
        <end position="271"/>
    </location>
</feature>
<feature type="transmembrane region" description="Helical" evidence="6">
    <location>
        <begin position="217"/>
        <end position="238"/>
    </location>
</feature>
<keyword evidence="2" id="KW-1003">Cell membrane</keyword>
<dbReference type="EMBL" id="FORU01000023">
    <property type="protein sequence ID" value="SFJ89355.1"/>
    <property type="molecule type" value="Genomic_DNA"/>
</dbReference>
<feature type="transmembrane region" description="Helical" evidence="6">
    <location>
        <begin position="306"/>
        <end position="326"/>
    </location>
</feature>
<feature type="transmembrane region" description="Helical" evidence="6">
    <location>
        <begin position="86"/>
        <end position="105"/>
    </location>
</feature>
<keyword evidence="3 6" id="KW-0812">Transmembrane</keyword>
<dbReference type="GO" id="GO:0022857">
    <property type="term" value="F:transmembrane transporter activity"/>
    <property type="evidence" value="ECO:0007669"/>
    <property type="project" value="InterPro"/>
</dbReference>
<dbReference type="PANTHER" id="PTHR43124:SF6">
    <property type="entry name" value="TRANSPORTER ARAJ-RELATED"/>
    <property type="match status" value="1"/>
</dbReference>
<keyword evidence="9" id="KW-1185">Reference proteome</keyword>
<dbReference type="InterPro" id="IPR036259">
    <property type="entry name" value="MFS_trans_sf"/>
</dbReference>
<dbReference type="Gene3D" id="1.20.1250.20">
    <property type="entry name" value="MFS general substrate transporter like domains"/>
    <property type="match status" value="2"/>
</dbReference>
<dbReference type="Pfam" id="PF07690">
    <property type="entry name" value="MFS_1"/>
    <property type="match status" value="1"/>
</dbReference>
<evidence type="ECO:0000256" key="4">
    <source>
        <dbReference type="ARBA" id="ARBA00022989"/>
    </source>
</evidence>
<organism evidence="8 9">
    <name type="scientific">Myroides guanonis</name>
    <dbReference type="NCBI Taxonomy" id="1150112"/>
    <lineage>
        <taxon>Bacteria</taxon>
        <taxon>Pseudomonadati</taxon>
        <taxon>Bacteroidota</taxon>
        <taxon>Flavobacteriia</taxon>
        <taxon>Flavobacteriales</taxon>
        <taxon>Flavobacteriaceae</taxon>
        <taxon>Myroides</taxon>
    </lineage>
</organism>
<dbReference type="InterPro" id="IPR050189">
    <property type="entry name" value="MFS_Efflux_Transporters"/>
</dbReference>
<evidence type="ECO:0000256" key="6">
    <source>
        <dbReference type="SAM" id="Phobius"/>
    </source>
</evidence>
<sequence length="401" mass="43339">MKEEKRPNNKTNITNTMNKSLIALAIGGLAIGMTEFSMMGLLNDFTKDLNISIPQGGHFISIYALGVVIGAPILVMLSNKYPPKKVLMVLMLMFTAFHTLFIISPEYNTLLITRFLSGLPHGAFFGVGSVVASQLAKKGKEAQAISIMFTGLTIANLAGVPLSTYIGHHFSWRIAYTIIAAMGMITFISLYFWIPNIPAQIDNDIKKQLSFFKTKKAWILVTMISIGTGGLFAWISYISPMMVEIALIQEQKIPIIMTLVGLGMVLGNLIGGKIADTFSPTKAVIISFTAMAICLIVVYATVHIQWLAYLMSFITGLIAFTIGSPLQMMLIRNAKGSEMLAASAGQASFNVGNALGAFLGGLPIAYGFASNSPQWVGAGMAFSGALIAMYFLTIQKKENSL</sequence>
<evidence type="ECO:0000256" key="3">
    <source>
        <dbReference type="ARBA" id="ARBA00022692"/>
    </source>
</evidence>
<evidence type="ECO:0000259" key="7">
    <source>
        <dbReference type="PROSITE" id="PS50850"/>
    </source>
</evidence>
<dbReference type="SUPFAM" id="SSF103473">
    <property type="entry name" value="MFS general substrate transporter"/>
    <property type="match status" value="1"/>
</dbReference>
<dbReference type="CDD" id="cd17324">
    <property type="entry name" value="MFS_NepI_like"/>
    <property type="match status" value="1"/>
</dbReference>
<feature type="transmembrane region" description="Helical" evidence="6">
    <location>
        <begin position="174"/>
        <end position="196"/>
    </location>
</feature>
<evidence type="ECO:0000256" key="1">
    <source>
        <dbReference type="ARBA" id="ARBA00004651"/>
    </source>
</evidence>
<evidence type="ECO:0000313" key="9">
    <source>
        <dbReference type="Proteomes" id="UP000243887"/>
    </source>
</evidence>
<dbReference type="AlphaFoldDB" id="A0A1I3V290"/>
<feature type="domain" description="Major facilitator superfamily (MFS) profile" evidence="7">
    <location>
        <begin position="20"/>
        <end position="396"/>
    </location>
</feature>
<dbReference type="GO" id="GO:0005886">
    <property type="term" value="C:plasma membrane"/>
    <property type="evidence" value="ECO:0007669"/>
    <property type="project" value="UniProtKB-SubCell"/>
</dbReference>
<dbReference type="PANTHER" id="PTHR43124">
    <property type="entry name" value="PURINE EFFLUX PUMP PBUE"/>
    <property type="match status" value="1"/>
</dbReference>
<dbReference type="PROSITE" id="PS50850">
    <property type="entry name" value="MFS"/>
    <property type="match status" value="1"/>
</dbReference>
<reference evidence="9" key="1">
    <citation type="submission" date="2016-10" db="EMBL/GenBank/DDBJ databases">
        <authorList>
            <person name="Varghese N."/>
            <person name="Submissions S."/>
        </authorList>
    </citation>
    <scope>NUCLEOTIDE SEQUENCE [LARGE SCALE GENOMIC DNA]</scope>
    <source>
        <strain evidence="9">DSM 26542</strain>
    </source>
</reference>
<dbReference type="Proteomes" id="UP000243887">
    <property type="component" value="Unassembled WGS sequence"/>
</dbReference>
<feature type="transmembrane region" description="Helical" evidence="6">
    <location>
        <begin position="144"/>
        <end position="168"/>
    </location>
</feature>
<name>A0A1I3V290_9FLAO</name>
<feature type="transmembrane region" description="Helical" evidence="6">
    <location>
        <begin position="347"/>
        <end position="369"/>
    </location>
</feature>
<keyword evidence="5 6" id="KW-0472">Membrane</keyword>
<comment type="subcellular location">
    <subcellularLocation>
        <location evidence="1">Cell membrane</location>
        <topology evidence="1">Multi-pass membrane protein</topology>
    </subcellularLocation>
</comment>
<evidence type="ECO:0000256" key="5">
    <source>
        <dbReference type="ARBA" id="ARBA00023136"/>
    </source>
</evidence>
<feature type="transmembrane region" description="Helical" evidence="6">
    <location>
        <begin position="60"/>
        <end position="79"/>
    </location>
</feature>
<dbReference type="InterPro" id="IPR020846">
    <property type="entry name" value="MFS_dom"/>
</dbReference>
<dbReference type="STRING" id="1150112.SAMN04487893_1233"/>
<keyword evidence="4 6" id="KW-1133">Transmembrane helix</keyword>